<dbReference type="InterPro" id="IPR039448">
    <property type="entry name" value="Beta_helix"/>
</dbReference>
<dbReference type="EMBL" id="HBKN01019082">
    <property type="protein sequence ID" value="CAE2299361.1"/>
    <property type="molecule type" value="Transcribed_RNA"/>
</dbReference>
<dbReference type="InterPro" id="IPR011992">
    <property type="entry name" value="EF-hand-dom_pair"/>
</dbReference>
<protein>
    <recommendedName>
        <fullName evidence="1">SAM domain-containing protein</fullName>
    </recommendedName>
</protein>
<dbReference type="InterPro" id="IPR012334">
    <property type="entry name" value="Pectin_lyas_fold"/>
</dbReference>
<sequence length="579" mass="65449">MEGEGNKRIRFPTETSNLQIAVDLCDEGGCIEILPGTYFVNAIIMKDLTLRGMGDQNNTALVSRFCCTLVIESCKVNLENLTLAVSEGTLTDHAMELHEASVTMESCDVYGGTAALFANSNSKIAATHCQYHDAHSFGVALMNSEAEFLDCYFFRNGEDGCNIGGSAAKLELQNCRISDNTCFGVHVHDGASMAANKCNVIKNEQAGVMISGHDSNHLKSTGIMKQSCAEFQDCRIKLNKWQGIFVLDGSLKCVGSDLRHNERGALVLTTSKTAVISDINRLKLPYVDVEYYESCKLGEIELADNKAVRKDAELEFTGSWDFPQDWKSRPKDEVLEIYKKCSIDLQKRLHNYPNGWEDRILRDPKAYMLIERLFRNIEQETDTDIDELDMEIHEFLQDLGLERFVERFRKLDCNAVRDLLPMRDTDFVNIGIKDTKDRRKLNSRIAALSGASHAPQHLVPCKFASLIEATKFQARKADKQRNYEEWKKLRSLFADRIGFNTTGADVDTKLRKLFSELDVSRTAGQRGIHVDELKKGLQNMGVKLEEIRFNILMSELDSNDIDYMSYESFCKAIEHILRT</sequence>
<dbReference type="SUPFAM" id="SSF51126">
    <property type="entry name" value="Pectin lyase-like"/>
    <property type="match status" value="1"/>
</dbReference>
<dbReference type="InterPro" id="IPR001660">
    <property type="entry name" value="SAM"/>
</dbReference>
<dbReference type="Gene3D" id="1.10.238.10">
    <property type="entry name" value="EF-hand"/>
    <property type="match status" value="1"/>
</dbReference>
<dbReference type="InterPro" id="IPR013761">
    <property type="entry name" value="SAM/pointed_sf"/>
</dbReference>
<proteinExistence type="predicted"/>
<evidence type="ECO:0000313" key="2">
    <source>
        <dbReference type="EMBL" id="CAE2299361.1"/>
    </source>
</evidence>
<dbReference type="InterPro" id="IPR011050">
    <property type="entry name" value="Pectin_lyase_fold/virulence"/>
</dbReference>
<dbReference type="Gene3D" id="2.160.20.10">
    <property type="entry name" value="Single-stranded right-handed beta-helix, Pectin lyase-like"/>
    <property type="match status" value="1"/>
</dbReference>
<gene>
    <name evidence="2" type="ORF">GTHE00462_LOCUS15066</name>
</gene>
<reference evidence="2" key="1">
    <citation type="submission" date="2021-01" db="EMBL/GenBank/DDBJ databases">
        <authorList>
            <person name="Corre E."/>
            <person name="Pelletier E."/>
            <person name="Niang G."/>
            <person name="Scheremetjew M."/>
            <person name="Finn R."/>
            <person name="Kale V."/>
            <person name="Holt S."/>
            <person name="Cochrane G."/>
            <person name="Meng A."/>
            <person name="Brown T."/>
            <person name="Cohen L."/>
        </authorList>
    </citation>
    <scope>NUCLEOTIDE SEQUENCE</scope>
    <source>
        <strain evidence="2">CCMP 2712</strain>
    </source>
</reference>
<dbReference type="PROSITE" id="PS50105">
    <property type="entry name" value="SAM_DOMAIN"/>
    <property type="match status" value="1"/>
</dbReference>
<accession>A0A7S4NPJ2</accession>
<dbReference type="Pfam" id="PF00536">
    <property type="entry name" value="SAM_1"/>
    <property type="match status" value="1"/>
</dbReference>
<organism evidence="2">
    <name type="scientific">Guillardia theta</name>
    <name type="common">Cryptophyte</name>
    <name type="synonym">Cryptomonas phi</name>
    <dbReference type="NCBI Taxonomy" id="55529"/>
    <lineage>
        <taxon>Eukaryota</taxon>
        <taxon>Cryptophyceae</taxon>
        <taxon>Pyrenomonadales</taxon>
        <taxon>Geminigeraceae</taxon>
        <taxon>Guillardia</taxon>
    </lineage>
</organism>
<dbReference type="SUPFAM" id="SSF47473">
    <property type="entry name" value="EF-hand"/>
    <property type="match status" value="1"/>
</dbReference>
<feature type="domain" description="SAM" evidence="1">
    <location>
        <begin position="391"/>
        <end position="451"/>
    </location>
</feature>
<dbReference type="Gene3D" id="1.10.150.50">
    <property type="entry name" value="Transcription Factor, Ets-1"/>
    <property type="match status" value="1"/>
</dbReference>
<evidence type="ECO:0000259" key="1">
    <source>
        <dbReference type="PROSITE" id="PS50105"/>
    </source>
</evidence>
<dbReference type="AlphaFoldDB" id="A0A7S4NPJ2"/>
<dbReference type="CDD" id="cd09487">
    <property type="entry name" value="SAM_superfamily"/>
    <property type="match status" value="1"/>
</dbReference>
<dbReference type="Pfam" id="PF13229">
    <property type="entry name" value="Beta_helix"/>
    <property type="match status" value="1"/>
</dbReference>
<name>A0A7S4NPJ2_GUITH</name>
<dbReference type="SUPFAM" id="SSF47769">
    <property type="entry name" value="SAM/Pointed domain"/>
    <property type="match status" value="1"/>
</dbReference>